<keyword evidence="3" id="KW-1185">Reference proteome</keyword>
<feature type="domain" description="Bacteriophage phiJL001 Gp84 C-terminal" evidence="1">
    <location>
        <begin position="186"/>
        <end position="261"/>
    </location>
</feature>
<dbReference type="InterPro" id="IPR011928">
    <property type="entry name" value="Phage_phiJL001_Gp84"/>
</dbReference>
<dbReference type="EMBL" id="CP125669">
    <property type="protein sequence ID" value="WHP05794.1"/>
    <property type="molecule type" value="Genomic_DNA"/>
</dbReference>
<protein>
    <submittedName>
        <fullName evidence="2">DUF2163 domain-containing protein</fullName>
    </submittedName>
</protein>
<accession>A0ABY8S4B8</accession>
<evidence type="ECO:0000259" key="1">
    <source>
        <dbReference type="Pfam" id="PF09356"/>
    </source>
</evidence>
<name>A0ABY8S4B8_9GAMM</name>
<proteinExistence type="predicted"/>
<dbReference type="Proteomes" id="UP001229836">
    <property type="component" value="Chromosome"/>
</dbReference>
<dbReference type="Pfam" id="PF09931">
    <property type="entry name" value="Phage_phiJL001_Gp84_N"/>
    <property type="match status" value="1"/>
</dbReference>
<dbReference type="InterPro" id="IPR018964">
    <property type="entry name" value="Phage_phiJL001_Gp84_C"/>
</dbReference>
<dbReference type="Pfam" id="PF09356">
    <property type="entry name" value="Phage_BR0599"/>
    <property type="match status" value="1"/>
</dbReference>
<dbReference type="RefSeq" id="WP_283267337.1">
    <property type="nucleotide sequence ID" value="NZ_CP125669.1"/>
</dbReference>
<reference evidence="2 3" key="1">
    <citation type="submission" date="2023-05" db="EMBL/GenBank/DDBJ databases">
        <title>The complete genome of Acinetobacter sp. nov KCTC 92772.</title>
        <authorList>
            <person name="Zhou G."/>
        </authorList>
    </citation>
    <scope>NUCLEOTIDE SEQUENCE [LARGE SCALE GENOMIC DNA]</scope>
    <source>
        <strain evidence="2 3">KCTC 92772</strain>
    </source>
</reference>
<gene>
    <name evidence="2" type="ORF">QLH32_17600</name>
</gene>
<evidence type="ECO:0000313" key="3">
    <source>
        <dbReference type="Proteomes" id="UP001229836"/>
    </source>
</evidence>
<dbReference type="NCBIfam" id="TIGR02218">
    <property type="entry name" value="phg_TIGR02218"/>
    <property type="match status" value="1"/>
</dbReference>
<evidence type="ECO:0000313" key="2">
    <source>
        <dbReference type="EMBL" id="WHP05794.1"/>
    </source>
</evidence>
<organism evidence="2 3">
    <name type="scientific">Acinetobacter corruptisaponis</name>
    <dbReference type="NCBI Taxonomy" id="3045147"/>
    <lineage>
        <taxon>Bacteria</taxon>
        <taxon>Pseudomonadati</taxon>
        <taxon>Pseudomonadota</taxon>
        <taxon>Gammaproteobacteria</taxon>
        <taxon>Moraxellales</taxon>
        <taxon>Moraxellaceae</taxon>
        <taxon>Acinetobacter</taxon>
    </lineage>
</organism>
<sequence length="270" mass="29964">MMTYDTRENSLQSGEPIELYQFTYGNNIYRFTSAQTAVSAVGHTWQPAYLKRSSLDYSAEKSRSNLKIDTNRQFEIADLYMIMPPSDVVLLTVFRLHAGDGDYAIIWSGRVMGVDFAGSTATMTCEPITTSLKRTGLRRLYQRTCPHVLYGNACKVNKASFMLTAALTTVYGTALGCSAFGLYPNGFFAGGYIEFEYNGVVERRFITGHTGTQITINVPLMGLESGSSVRVYAGCDHTKQTCSDKFNNLLNYGGFPYIPQKNPFGNNGIY</sequence>